<comment type="caution">
    <text evidence="1">The sequence shown here is derived from an EMBL/GenBank/DDBJ whole genome shotgun (WGS) entry which is preliminary data.</text>
</comment>
<organism evidence="1 2">
    <name type="scientific">Rhodocollybia butyracea</name>
    <dbReference type="NCBI Taxonomy" id="206335"/>
    <lineage>
        <taxon>Eukaryota</taxon>
        <taxon>Fungi</taxon>
        <taxon>Dikarya</taxon>
        <taxon>Basidiomycota</taxon>
        <taxon>Agaricomycotina</taxon>
        <taxon>Agaricomycetes</taxon>
        <taxon>Agaricomycetidae</taxon>
        <taxon>Agaricales</taxon>
        <taxon>Marasmiineae</taxon>
        <taxon>Omphalotaceae</taxon>
        <taxon>Rhodocollybia</taxon>
    </lineage>
</organism>
<dbReference type="AlphaFoldDB" id="A0A9P5U2K1"/>
<gene>
    <name evidence="1" type="ORF">BDP27DRAFT_1367940</name>
</gene>
<proteinExistence type="predicted"/>
<keyword evidence="2" id="KW-1185">Reference proteome</keyword>
<evidence type="ECO:0000313" key="2">
    <source>
        <dbReference type="Proteomes" id="UP000772434"/>
    </source>
</evidence>
<name>A0A9P5U2K1_9AGAR</name>
<evidence type="ECO:0000313" key="1">
    <source>
        <dbReference type="EMBL" id="KAF9063544.1"/>
    </source>
</evidence>
<dbReference type="EMBL" id="JADNRY010000144">
    <property type="protein sequence ID" value="KAF9063544.1"/>
    <property type="molecule type" value="Genomic_DNA"/>
</dbReference>
<accession>A0A9P5U2K1</accession>
<sequence length="206" mass="23649">MDCRELRPLDDADSEEEKIRGRHIEVKTSLVAHLLDSVAGSWAAGYGSFEFGFISFRDNSWYINGVLPPRKSSTNLWKMVQLNSESQLGWDGMVMVYYIQQCQIPVLPHRQPVPASGINFPTEKRMETGSYHSQLVYNSLLVTGLFLLLIPYQKGRIGCLRGFEICLEFKRRMFWSTPSQLFLYINVSPSDLLRFLYNGVYASSYP</sequence>
<reference evidence="1" key="1">
    <citation type="submission" date="2020-11" db="EMBL/GenBank/DDBJ databases">
        <authorList>
            <consortium name="DOE Joint Genome Institute"/>
            <person name="Ahrendt S."/>
            <person name="Riley R."/>
            <person name="Andreopoulos W."/>
            <person name="Labutti K."/>
            <person name="Pangilinan J."/>
            <person name="Ruiz-Duenas F.J."/>
            <person name="Barrasa J.M."/>
            <person name="Sanchez-Garcia M."/>
            <person name="Camarero S."/>
            <person name="Miyauchi S."/>
            <person name="Serrano A."/>
            <person name="Linde D."/>
            <person name="Babiker R."/>
            <person name="Drula E."/>
            <person name="Ayuso-Fernandez I."/>
            <person name="Pacheco R."/>
            <person name="Padilla G."/>
            <person name="Ferreira P."/>
            <person name="Barriuso J."/>
            <person name="Kellner H."/>
            <person name="Castanera R."/>
            <person name="Alfaro M."/>
            <person name="Ramirez L."/>
            <person name="Pisabarro A.G."/>
            <person name="Kuo A."/>
            <person name="Tritt A."/>
            <person name="Lipzen A."/>
            <person name="He G."/>
            <person name="Yan M."/>
            <person name="Ng V."/>
            <person name="Cullen D."/>
            <person name="Martin F."/>
            <person name="Rosso M.-N."/>
            <person name="Henrissat B."/>
            <person name="Hibbett D."/>
            <person name="Martinez A.T."/>
            <person name="Grigoriev I.V."/>
        </authorList>
    </citation>
    <scope>NUCLEOTIDE SEQUENCE</scope>
    <source>
        <strain evidence="1">AH 40177</strain>
    </source>
</reference>
<dbReference type="Proteomes" id="UP000772434">
    <property type="component" value="Unassembled WGS sequence"/>
</dbReference>
<protein>
    <submittedName>
        <fullName evidence="1">Uncharacterized protein</fullName>
    </submittedName>
</protein>